<dbReference type="GO" id="GO:0030288">
    <property type="term" value="C:outer membrane-bounded periplasmic space"/>
    <property type="evidence" value="ECO:0007669"/>
    <property type="project" value="TreeGrafter"/>
</dbReference>
<evidence type="ECO:0000313" key="4">
    <source>
        <dbReference type="Proteomes" id="UP000623269"/>
    </source>
</evidence>
<dbReference type="PANTHER" id="PTHR30404">
    <property type="entry name" value="N-ACETYLMURAMOYL-L-ALANINE AMIDASE"/>
    <property type="match status" value="1"/>
</dbReference>
<dbReference type="SUPFAM" id="SSF53187">
    <property type="entry name" value="Zn-dependent exopeptidases"/>
    <property type="match status" value="1"/>
</dbReference>
<dbReference type="EMBL" id="JAEAGR010000011">
    <property type="protein sequence ID" value="MBH1941416.1"/>
    <property type="molecule type" value="Genomic_DNA"/>
</dbReference>
<dbReference type="InterPro" id="IPR002508">
    <property type="entry name" value="MurNAc-LAA_cat"/>
</dbReference>
<accession>A0A8J7H871</accession>
<dbReference type="InterPro" id="IPR050695">
    <property type="entry name" value="N-acetylmuramoyl_amidase_3"/>
</dbReference>
<dbReference type="SMART" id="SM00646">
    <property type="entry name" value="Ami_3"/>
    <property type="match status" value="1"/>
</dbReference>
<dbReference type="InterPro" id="IPR036680">
    <property type="entry name" value="SPOR-like_sf"/>
</dbReference>
<name>A0A8J7H871_9FIRM</name>
<dbReference type="RefSeq" id="WP_197661634.1">
    <property type="nucleotide sequence ID" value="NZ_JAEAGR010000011.1"/>
</dbReference>
<keyword evidence="1" id="KW-0378">Hydrolase</keyword>
<dbReference type="Pfam" id="PF01520">
    <property type="entry name" value="Amidase_3"/>
    <property type="match status" value="1"/>
</dbReference>
<gene>
    <name evidence="3" type="ORF">I5677_10980</name>
</gene>
<dbReference type="GO" id="GO:0042834">
    <property type="term" value="F:peptidoglycan binding"/>
    <property type="evidence" value="ECO:0007669"/>
    <property type="project" value="InterPro"/>
</dbReference>
<organism evidence="3 4">
    <name type="scientific">Mobilitalea sibirica</name>
    <dbReference type="NCBI Taxonomy" id="1462919"/>
    <lineage>
        <taxon>Bacteria</taxon>
        <taxon>Bacillati</taxon>
        <taxon>Bacillota</taxon>
        <taxon>Clostridia</taxon>
        <taxon>Lachnospirales</taxon>
        <taxon>Lachnospiraceae</taxon>
        <taxon>Mobilitalea</taxon>
    </lineage>
</organism>
<sequence>MGKVILDPGHGGNDPGDIYQGRAEKDDNLRLALAIGEILRNEGYEVSFTRTDDTYVSQLDRVKIANQEEGDILVSIHRIIGEFESPSPWLGFFIYSEGGLAEDTAKNIGKELEPISFINYGINVRTDLPLLRQAQMPSVMIGVGNLSSELDNLLFDTQFDKIALSIARGIMNSLEDKEADNVLHGNSGTEARINTSDKVRTCIYRIQIGLLSCYNDARNLQKKFLCIGYPAEIIKNEKYYVVLVGLYHDLTQAVQQELALRWLGYNTLVVSV</sequence>
<dbReference type="GO" id="GO:0009253">
    <property type="term" value="P:peptidoglycan catabolic process"/>
    <property type="evidence" value="ECO:0007669"/>
    <property type="project" value="InterPro"/>
</dbReference>
<dbReference type="GO" id="GO:0008745">
    <property type="term" value="F:N-acetylmuramoyl-L-alanine amidase activity"/>
    <property type="evidence" value="ECO:0007669"/>
    <property type="project" value="InterPro"/>
</dbReference>
<dbReference type="SUPFAM" id="SSF110997">
    <property type="entry name" value="Sporulation related repeat"/>
    <property type="match status" value="1"/>
</dbReference>
<dbReference type="Proteomes" id="UP000623269">
    <property type="component" value="Unassembled WGS sequence"/>
</dbReference>
<evidence type="ECO:0000313" key="3">
    <source>
        <dbReference type="EMBL" id="MBH1941416.1"/>
    </source>
</evidence>
<comment type="caution">
    <text evidence="3">The sequence shown here is derived from an EMBL/GenBank/DDBJ whole genome shotgun (WGS) entry which is preliminary data.</text>
</comment>
<dbReference type="Pfam" id="PF05036">
    <property type="entry name" value="SPOR"/>
    <property type="match status" value="1"/>
</dbReference>
<dbReference type="Gene3D" id="3.40.630.40">
    <property type="entry name" value="Zn-dependent exopeptidases"/>
    <property type="match status" value="1"/>
</dbReference>
<dbReference type="Gene3D" id="3.30.70.1070">
    <property type="entry name" value="Sporulation related repeat"/>
    <property type="match status" value="1"/>
</dbReference>
<reference evidence="3" key="1">
    <citation type="submission" date="2020-12" db="EMBL/GenBank/DDBJ databases">
        <title>M. sibirica DSM 26468T genome.</title>
        <authorList>
            <person name="Thieme N."/>
            <person name="Rettenmaier R."/>
            <person name="Zverlov V."/>
            <person name="Liebl W."/>
        </authorList>
    </citation>
    <scope>NUCLEOTIDE SEQUENCE</scope>
    <source>
        <strain evidence="3">DSM 26468</strain>
    </source>
</reference>
<dbReference type="CDD" id="cd02696">
    <property type="entry name" value="MurNAc-LAA"/>
    <property type="match status" value="1"/>
</dbReference>
<dbReference type="AlphaFoldDB" id="A0A8J7H871"/>
<dbReference type="PANTHER" id="PTHR30404:SF0">
    <property type="entry name" value="N-ACETYLMURAMOYL-L-ALANINE AMIDASE AMIC"/>
    <property type="match status" value="1"/>
</dbReference>
<proteinExistence type="predicted"/>
<feature type="domain" description="MurNAc-LAA" evidence="2">
    <location>
        <begin position="62"/>
        <end position="171"/>
    </location>
</feature>
<keyword evidence="4" id="KW-1185">Reference proteome</keyword>
<evidence type="ECO:0000259" key="2">
    <source>
        <dbReference type="SMART" id="SM00646"/>
    </source>
</evidence>
<evidence type="ECO:0000256" key="1">
    <source>
        <dbReference type="ARBA" id="ARBA00022801"/>
    </source>
</evidence>
<dbReference type="InterPro" id="IPR007730">
    <property type="entry name" value="SPOR-like_dom"/>
</dbReference>
<protein>
    <submittedName>
        <fullName evidence="3">N-acetylmuramoyl-L-alanine amidase</fullName>
    </submittedName>
</protein>